<dbReference type="Gene3D" id="3.40.50.300">
    <property type="entry name" value="P-loop containing nucleotide triphosphate hydrolases"/>
    <property type="match status" value="1"/>
</dbReference>
<dbReference type="InterPro" id="IPR000836">
    <property type="entry name" value="PRTase_dom"/>
</dbReference>
<evidence type="ECO:0000259" key="1">
    <source>
        <dbReference type="Pfam" id="PF14681"/>
    </source>
</evidence>
<evidence type="ECO:0000313" key="3">
    <source>
        <dbReference type="Proteomes" id="UP001303373"/>
    </source>
</evidence>
<dbReference type="InterPro" id="IPR023214">
    <property type="entry name" value="HAD_sf"/>
</dbReference>
<dbReference type="PANTHER" id="PTHR43344:SF20">
    <property type="entry name" value="URACIL PHOSPHORIBOSYLTRANSFERASE"/>
    <property type="match status" value="1"/>
</dbReference>
<dbReference type="SUPFAM" id="SSF56784">
    <property type="entry name" value="HAD-like"/>
    <property type="match status" value="1"/>
</dbReference>
<dbReference type="GO" id="GO:0006564">
    <property type="term" value="P:L-serine biosynthetic process"/>
    <property type="evidence" value="ECO:0007669"/>
    <property type="project" value="TreeGrafter"/>
</dbReference>
<dbReference type="SUPFAM" id="SSF52540">
    <property type="entry name" value="P-loop containing nucleoside triphosphate hydrolases"/>
    <property type="match status" value="1"/>
</dbReference>
<sequence>MSNSAPTQPDLSASPSETSKPVKVIGIYGLPGCGKSTLLNQLKTRLGEAHFCFFEGSAVLDSVVPGGLTHFKPLSEYAQASHRRNAINEIHRIAAKDGKTAVVAGHCMFWSATSATSIVTDKDLEIYTHIIYLDVDAHIIAERRENDASRAREYLSVGTLALWQEAELKWLRENCNKHNILLSILYNENSTNLLNHVSDMLRNFDEHNEANNMREIQAQIDTIVSRTEWETVMVVDGDRTLIAEDSGALFWEEVAKTHIFIHQTEPLKFVFNQNRLAYSHAAFRQASLLYEDLKYAVTDCAYDFWCEATANCVTLHQEMKSLVDCRRPESHVGVILVTCGHRQIWEAILKRYGLADKIKIVGNGGLLDGAVVTPAVKGALVSHLREMHDLKVWAFGDSCLDLQMLKQANEAVVVVGKDRSLSMEGALDTAINQGLIARQMLVSANVTPRLTIDRLPLFDQSKAKALISAPFLSHATDKPAGMLLTTPMRDARIKGAVLRNAHHSAGHYLAIEYVSSILGIDQHEMPHVQANKSTIGHKLHNEATTMITAIMRGGESMAFGVSEAFQNAIFKHANDPQDLTAQILQPLSAIILVDSVINSGTTIRGFVEHVRALRPLIPIVVVTGVVHRDCVVRNGLLRKLARLHRRVHLVALRESDNRFVGLGQTDTGNRLFNTTHLP</sequence>
<evidence type="ECO:0000313" key="2">
    <source>
        <dbReference type="EMBL" id="WPH04569.1"/>
    </source>
</evidence>
<dbReference type="PANTHER" id="PTHR43344">
    <property type="entry name" value="PHOSPHOSERINE PHOSPHATASE"/>
    <property type="match status" value="1"/>
</dbReference>
<dbReference type="GO" id="GO:0005737">
    <property type="term" value="C:cytoplasm"/>
    <property type="evidence" value="ECO:0007669"/>
    <property type="project" value="TreeGrafter"/>
</dbReference>
<dbReference type="CDD" id="cd02019">
    <property type="entry name" value="NK"/>
    <property type="match status" value="1"/>
</dbReference>
<dbReference type="InterPro" id="IPR050582">
    <property type="entry name" value="HAD-like_SerB"/>
</dbReference>
<dbReference type="Pfam" id="PF14681">
    <property type="entry name" value="UPRTase"/>
    <property type="match status" value="1"/>
</dbReference>
<dbReference type="CDD" id="cd06223">
    <property type="entry name" value="PRTases_typeI"/>
    <property type="match status" value="1"/>
</dbReference>
<protein>
    <recommendedName>
        <fullName evidence="1">Phosphoribosyltransferase domain-containing protein</fullName>
    </recommendedName>
</protein>
<dbReference type="AlphaFoldDB" id="A0AAQ3MB44"/>
<accession>A0AAQ3MB44</accession>
<dbReference type="InterPro" id="IPR029057">
    <property type="entry name" value="PRTase-like"/>
</dbReference>
<dbReference type="EMBL" id="CP138592">
    <property type="protein sequence ID" value="WPH04569.1"/>
    <property type="molecule type" value="Genomic_DNA"/>
</dbReference>
<dbReference type="Gene3D" id="3.40.50.1000">
    <property type="entry name" value="HAD superfamily/HAD-like"/>
    <property type="match status" value="1"/>
</dbReference>
<dbReference type="InterPro" id="IPR027417">
    <property type="entry name" value="P-loop_NTPase"/>
</dbReference>
<dbReference type="Proteomes" id="UP001303373">
    <property type="component" value="Chromosome 13"/>
</dbReference>
<keyword evidence="3" id="KW-1185">Reference proteome</keyword>
<dbReference type="SUPFAM" id="SSF53271">
    <property type="entry name" value="PRTase-like"/>
    <property type="match status" value="1"/>
</dbReference>
<organism evidence="2 3">
    <name type="scientific">Acrodontium crateriforme</name>
    <dbReference type="NCBI Taxonomy" id="150365"/>
    <lineage>
        <taxon>Eukaryota</taxon>
        <taxon>Fungi</taxon>
        <taxon>Dikarya</taxon>
        <taxon>Ascomycota</taxon>
        <taxon>Pezizomycotina</taxon>
        <taxon>Dothideomycetes</taxon>
        <taxon>Dothideomycetidae</taxon>
        <taxon>Mycosphaerellales</taxon>
        <taxon>Teratosphaeriaceae</taxon>
        <taxon>Acrodontium</taxon>
    </lineage>
</organism>
<dbReference type="Gene3D" id="3.40.50.2020">
    <property type="match status" value="1"/>
</dbReference>
<gene>
    <name evidence="2" type="ORF">R9X50_00746100</name>
</gene>
<name>A0AAQ3MB44_9PEZI</name>
<dbReference type="GO" id="GO:0000287">
    <property type="term" value="F:magnesium ion binding"/>
    <property type="evidence" value="ECO:0007669"/>
    <property type="project" value="TreeGrafter"/>
</dbReference>
<dbReference type="Pfam" id="PF12710">
    <property type="entry name" value="HAD"/>
    <property type="match status" value="1"/>
</dbReference>
<reference evidence="2 3" key="1">
    <citation type="submission" date="2023-11" db="EMBL/GenBank/DDBJ databases">
        <title>An acidophilic fungus is an integral part of prey digestion in a carnivorous sundew plant.</title>
        <authorList>
            <person name="Tsai I.J."/>
        </authorList>
    </citation>
    <scope>NUCLEOTIDE SEQUENCE [LARGE SCALE GENOMIC DNA]</scope>
    <source>
        <strain evidence="2">169a</strain>
    </source>
</reference>
<dbReference type="GO" id="GO:0036424">
    <property type="term" value="F:L-phosphoserine phosphatase activity"/>
    <property type="evidence" value="ECO:0007669"/>
    <property type="project" value="TreeGrafter"/>
</dbReference>
<feature type="domain" description="Phosphoribosyltransferase" evidence="1">
    <location>
        <begin position="476"/>
        <end position="674"/>
    </location>
</feature>
<dbReference type="Pfam" id="PF13207">
    <property type="entry name" value="AAA_17"/>
    <property type="match status" value="1"/>
</dbReference>
<proteinExistence type="predicted"/>
<dbReference type="InterPro" id="IPR036412">
    <property type="entry name" value="HAD-like_sf"/>
</dbReference>